<dbReference type="Proteomes" id="UP000007148">
    <property type="component" value="Unassembled WGS sequence"/>
</dbReference>
<dbReference type="EMBL" id="CAFZ01000005">
    <property type="protein sequence ID" value="CCA66723.1"/>
    <property type="molecule type" value="Genomic_DNA"/>
</dbReference>
<dbReference type="HOGENOM" id="CLU_1042486_0_0_1"/>
<keyword evidence="1" id="KW-0732">Signal</keyword>
<evidence type="ECO:0000313" key="2">
    <source>
        <dbReference type="EMBL" id="CCA66723.1"/>
    </source>
</evidence>
<evidence type="ECO:0000256" key="1">
    <source>
        <dbReference type="SAM" id="SignalP"/>
    </source>
</evidence>
<dbReference type="AlphaFoldDB" id="G4T5X2"/>
<organism evidence="2 3">
    <name type="scientific">Serendipita indica (strain DSM 11827)</name>
    <name type="common">Root endophyte fungus</name>
    <name type="synonym">Piriformospora indica</name>
    <dbReference type="NCBI Taxonomy" id="1109443"/>
    <lineage>
        <taxon>Eukaryota</taxon>
        <taxon>Fungi</taxon>
        <taxon>Dikarya</taxon>
        <taxon>Basidiomycota</taxon>
        <taxon>Agaricomycotina</taxon>
        <taxon>Agaricomycetes</taxon>
        <taxon>Sebacinales</taxon>
        <taxon>Serendipitaceae</taxon>
        <taxon>Serendipita</taxon>
    </lineage>
</organism>
<comment type="caution">
    <text evidence="2">The sequence shown here is derived from an EMBL/GenBank/DDBJ whole genome shotgun (WGS) entry which is preliminary data.</text>
</comment>
<feature type="chain" id="PRO_5003468496" evidence="1">
    <location>
        <begin position="19"/>
        <end position="267"/>
    </location>
</feature>
<proteinExistence type="predicted"/>
<gene>
    <name evidence="2" type="ORF">PIIN_00404</name>
</gene>
<dbReference type="InParanoid" id="G4T5X2"/>
<keyword evidence="3" id="KW-1185">Reference proteome</keyword>
<name>G4T5X2_SERID</name>
<evidence type="ECO:0000313" key="3">
    <source>
        <dbReference type="Proteomes" id="UP000007148"/>
    </source>
</evidence>
<dbReference type="STRING" id="1109443.G4T5X2"/>
<dbReference type="OMA" id="PTWINPD"/>
<protein>
    <submittedName>
        <fullName evidence="2">Uncharacterized protein</fullName>
    </submittedName>
</protein>
<dbReference type="OrthoDB" id="4584900at2759"/>
<sequence length="267" mass="28644">MKFHYLFLSLIGFGTMIGAKHSPLLRKSSGHADFTKRAGLMAPMDRPGQSNTVYPLTNAERLRQGLPIISPRKPSRVAARAAVPSPTPCGRLVVEDVDGAYKGYIASSLDSQGRFFLTLNRADALEVVYNHHRLIPTNSAITQPVVGVTFGETYQNPPGSNAFDVGSYNFAVLSPTSETVYGFPASPGLTSYTGASVDGIESAIFRIDHKAGNEIIPTWINPDGSPVRSSFVVPSEDDLRPVAITGGIDAYKAMFGGYAARVFCDAN</sequence>
<accession>G4T5X2</accession>
<reference evidence="2 3" key="1">
    <citation type="journal article" date="2011" name="PLoS Pathog.">
        <title>Endophytic Life Strategies Decoded by Genome and Transcriptome Analyses of the Mutualistic Root Symbiont Piriformospora indica.</title>
        <authorList>
            <person name="Zuccaro A."/>
            <person name="Lahrmann U."/>
            <person name="Guldener U."/>
            <person name="Langen G."/>
            <person name="Pfiffi S."/>
            <person name="Biedenkopf D."/>
            <person name="Wong P."/>
            <person name="Samans B."/>
            <person name="Grimm C."/>
            <person name="Basiewicz M."/>
            <person name="Murat C."/>
            <person name="Martin F."/>
            <person name="Kogel K.H."/>
        </authorList>
    </citation>
    <scope>NUCLEOTIDE SEQUENCE [LARGE SCALE GENOMIC DNA]</scope>
    <source>
        <strain evidence="2 3">DSM 11827</strain>
    </source>
</reference>
<feature type="signal peptide" evidence="1">
    <location>
        <begin position="1"/>
        <end position="18"/>
    </location>
</feature>